<reference evidence="1 2" key="1">
    <citation type="submission" date="2019-08" db="EMBL/GenBank/DDBJ databases">
        <title>Whole genome of Aphis craccivora.</title>
        <authorList>
            <person name="Voronova N.V."/>
            <person name="Shulinski R.S."/>
            <person name="Bandarenka Y.V."/>
            <person name="Zhorov D.G."/>
            <person name="Warner D."/>
        </authorList>
    </citation>
    <scope>NUCLEOTIDE SEQUENCE [LARGE SCALE GENOMIC DNA]</scope>
    <source>
        <strain evidence="1">180601</strain>
        <tissue evidence="1">Whole Body</tissue>
    </source>
</reference>
<dbReference type="Proteomes" id="UP000478052">
    <property type="component" value="Unassembled WGS sequence"/>
</dbReference>
<name>A0A6G0ZI22_APHCR</name>
<evidence type="ECO:0000313" key="1">
    <source>
        <dbReference type="EMBL" id="KAF0770413.1"/>
    </source>
</evidence>
<dbReference type="InterPro" id="IPR052560">
    <property type="entry name" value="RdDP_mobile_element"/>
</dbReference>
<gene>
    <name evidence="1" type="ORF">FWK35_00027371</name>
</gene>
<dbReference type="AlphaFoldDB" id="A0A6G0ZI22"/>
<dbReference type="PANTHER" id="PTHR36688">
    <property type="entry name" value="ENDO/EXONUCLEASE/PHOSPHATASE DOMAIN-CONTAINING PROTEIN"/>
    <property type="match status" value="1"/>
</dbReference>
<keyword evidence="2" id="KW-1185">Reference proteome</keyword>
<comment type="caution">
    <text evidence="1">The sequence shown here is derived from an EMBL/GenBank/DDBJ whole genome shotgun (WGS) entry which is preliminary data.</text>
</comment>
<sequence>MLIFSYFPLIWKFSTIILIHKPNKNKNEASSYRPISLLLVLAKLFEKILLLRIRSVTQPKYVIKYINKMLFSIHLKFRSIVCY</sequence>
<dbReference type="PANTHER" id="PTHR36688:SF1">
    <property type="entry name" value="ENDONUCLEASE_EXONUCLEASE_PHOSPHATASE DOMAIN-CONTAINING PROTEIN"/>
    <property type="match status" value="1"/>
</dbReference>
<evidence type="ECO:0000313" key="2">
    <source>
        <dbReference type="Proteomes" id="UP000478052"/>
    </source>
</evidence>
<protein>
    <submittedName>
        <fullName evidence="1">Uncharacterized protein</fullName>
    </submittedName>
</protein>
<dbReference type="OrthoDB" id="6625269at2759"/>
<proteinExistence type="predicted"/>
<dbReference type="EMBL" id="VUJU01000440">
    <property type="protein sequence ID" value="KAF0770413.1"/>
    <property type="molecule type" value="Genomic_DNA"/>
</dbReference>
<accession>A0A6G0ZI22</accession>
<organism evidence="1 2">
    <name type="scientific">Aphis craccivora</name>
    <name type="common">Cowpea aphid</name>
    <dbReference type="NCBI Taxonomy" id="307492"/>
    <lineage>
        <taxon>Eukaryota</taxon>
        <taxon>Metazoa</taxon>
        <taxon>Ecdysozoa</taxon>
        <taxon>Arthropoda</taxon>
        <taxon>Hexapoda</taxon>
        <taxon>Insecta</taxon>
        <taxon>Pterygota</taxon>
        <taxon>Neoptera</taxon>
        <taxon>Paraneoptera</taxon>
        <taxon>Hemiptera</taxon>
        <taxon>Sternorrhyncha</taxon>
        <taxon>Aphidomorpha</taxon>
        <taxon>Aphidoidea</taxon>
        <taxon>Aphididae</taxon>
        <taxon>Aphidini</taxon>
        <taxon>Aphis</taxon>
        <taxon>Aphis</taxon>
    </lineage>
</organism>